<evidence type="ECO:0000313" key="4">
    <source>
        <dbReference type="Proteomes" id="UP001597051"/>
    </source>
</evidence>
<reference evidence="4" key="1">
    <citation type="journal article" date="2019" name="Int. J. Syst. Evol. Microbiol.">
        <title>The Global Catalogue of Microorganisms (GCM) 10K type strain sequencing project: providing services to taxonomists for standard genome sequencing and annotation.</title>
        <authorList>
            <consortium name="The Broad Institute Genomics Platform"/>
            <consortium name="The Broad Institute Genome Sequencing Center for Infectious Disease"/>
            <person name="Wu L."/>
            <person name="Ma J."/>
        </authorList>
    </citation>
    <scope>NUCLEOTIDE SEQUENCE [LARGE SCALE GENOMIC DNA]</scope>
    <source>
        <strain evidence="4">CECT 7649</strain>
    </source>
</reference>
<dbReference type="InterPro" id="IPR046232">
    <property type="entry name" value="DUF6265"/>
</dbReference>
<feature type="chain" id="PRO_5045457889" evidence="1">
    <location>
        <begin position="20"/>
        <end position="157"/>
    </location>
</feature>
<dbReference type="PROSITE" id="PS51257">
    <property type="entry name" value="PROKAR_LIPOPROTEIN"/>
    <property type="match status" value="1"/>
</dbReference>
<protein>
    <submittedName>
        <fullName evidence="3">DUF6265 family protein</fullName>
    </submittedName>
</protein>
<evidence type="ECO:0000313" key="3">
    <source>
        <dbReference type="EMBL" id="MFD0984314.1"/>
    </source>
</evidence>
<proteinExistence type="predicted"/>
<dbReference type="EMBL" id="JBHTIZ010000021">
    <property type="protein sequence ID" value="MFD0984314.1"/>
    <property type="molecule type" value="Genomic_DNA"/>
</dbReference>
<feature type="signal peptide" evidence="1">
    <location>
        <begin position="1"/>
        <end position="19"/>
    </location>
</feature>
<gene>
    <name evidence="3" type="ORF">ACFQ0S_07475</name>
</gene>
<comment type="caution">
    <text evidence="3">The sequence shown here is derived from an EMBL/GenBank/DDBJ whole genome shotgun (WGS) entry which is preliminary data.</text>
</comment>
<organism evidence="3 4">
    <name type="scientific">Flavobacterium myungsuense</name>
    <dbReference type="NCBI Taxonomy" id="651823"/>
    <lineage>
        <taxon>Bacteria</taxon>
        <taxon>Pseudomonadati</taxon>
        <taxon>Bacteroidota</taxon>
        <taxon>Flavobacteriia</taxon>
        <taxon>Flavobacteriales</taxon>
        <taxon>Flavobacteriaceae</taxon>
        <taxon>Flavobacterium</taxon>
    </lineage>
</organism>
<evidence type="ECO:0000256" key="1">
    <source>
        <dbReference type="SAM" id="SignalP"/>
    </source>
</evidence>
<accession>A0ABW3J2I0</accession>
<sequence>MKKISLILLLLLTILSCKKGEKTNLLNEIDWLIGTWENNSDKGNLLEIWKKENDSVYSGQSFYIKAKDTLHFETIQLKQISDSLLYSSSVKGQDNDLALDFRLTSKTQNQFVFENPKNDYPKKIVYKLITKDSLVAIISGIQQGKTSSETFSMKKIK</sequence>
<keyword evidence="4" id="KW-1185">Reference proteome</keyword>
<feature type="domain" description="DUF6265" evidence="2">
    <location>
        <begin position="30"/>
        <end position="139"/>
    </location>
</feature>
<name>A0ABW3J2I0_9FLAO</name>
<evidence type="ECO:0000259" key="2">
    <source>
        <dbReference type="Pfam" id="PF19780"/>
    </source>
</evidence>
<keyword evidence="1" id="KW-0732">Signal</keyword>
<dbReference type="RefSeq" id="WP_379753323.1">
    <property type="nucleotide sequence ID" value="NZ_JBHSYB010000006.1"/>
</dbReference>
<dbReference type="Pfam" id="PF19780">
    <property type="entry name" value="DUF6265"/>
    <property type="match status" value="1"/>
</dbReference>
<dbReference type="Proteomes" id="UP001597051">
    <property type="component" value="Unassembled WGS sequence"/>
</dbReference>